<feature type="domain" description="HMA" evidence="1">
    <location>
        <begin position="10"/>
        <end position="75"/>
    </location>
</feature>
<reference evidence="3" key="1">
    <citation type="journal article" date="2019" name="Int. J. Syst. Evol. Microbiol.">
        <title>The Global Catalogue of Microorganisms (GCM) 10K type strain sequencing project: providing services to taxonomists for standard genome sequencing and annotation.</title>
        <authorList>
            <consortium name="The Broad Institute Genomics Platform"/>
            <consortium name="The Broad Institute Genome Sequencing Center for Infectious Disease"/>
            <person name="Wu L."/>
            <person name="Ma J."/>
        </authorList>
    </citation>
    <scope>NUCLEOTIDE SEQUENCE [LARGE SCALE GENOMIC DNA]</scope>
    <source>
        <strain evidence="3">CGMCC 1.5362</strain>
    </source>
</reference>
<gene>
    <name evidence="2" type="ORF">GCM10011509_09590</name>
</gene>
<name>A0ABQ2F880_9MICO</name>
<organism evidence="2 3">
    <name type="scientific">Ornithinimicrobium pekingense</name>
    <dbReference type="NCBI Taxonomy" id="384677"/>
    <lineage>
        <taxon>Bacteria</taxon>
        <taxon>Bacillati</taxon>
        <taxon>Actinomycetota</taxon>
        <taxon>Actinomycetes</taxon>
        <taxon>Micrococcales</taxon>
        <taxon>Ornithinimicrobiaceae</taxon>
        <taxon>Ornithinimicrobium</taxon>
    </lineage>
</organism>
<dbReference type="SUPFAM" id="SSF55008">
    <property type="entry name" value="HMA, heavy metal-associated domain"/>
    <property type="match status" value="1"/>
</dbReference>
<proteinExistence type="predicted"/>
<evidence type="ECO:0000313" key="2">
    <source>
        <dbReference type="EMBL" id="GGK63276.1"/>
    </source>
</evidence>
<accession>A0ABQ2F880</accession>
<comment type="caution">
    <text evidence="2">The sequence shown here is derived from an EMBL/GenBank/DDBJ whole genome shotgun (WGS) entry which is preliminary data.</text>
</comment>
<dbReference type="EMBL" id="BMLB01000002">
    <property type="protein sequence ID" value="GGK63276.1"/>
    <property type="molecule type" value="Genomic_DNA"/>
</dbReference>
<protein>
    <recommendedName>
        <fullName evidence="1">HMA domain-containing protein</fullName>
    </recommendedName>
</protein>
<dbReference type="Pfam" id="PF00403">
    <property type="entry name" value="HMA"/>
    <property type="match status" value="1"/>
</dbReference>
<evidence type="ECO:0000313" key="3">
    <source>
        <dbReference type="Proteomes" id="UP000662111"/>
    </source>
</evidence>
<sequence length="78" mass="7889">MSSTPRSFVGAATVRVAGAVCGHCLDAVQASVRQVPGVRSVTVDHVVGTVTVVADQPVDLTDIDAAVSHAGHSTVPVR</sequence>
<dbReference type="RefSeq" id="WP_022920536.1">
    <property type="nucleotide sequence ID" value="NZ_BMLB01000002.1"/>
</dbReference>
<dbReference type="PROSITE" id="PS50846">
    <property type="entry name" value="HMA_2"/>
    <property type="match status" value="1"/>
</dbReference>
<keyword evidence="3" id="KW-1185">Reference proteome</keyword>
<dbReference type="Proteomes" id="UP000662111">
    <property type="component" value="Unassembled WGS sequence"/>
</dbReference>
<dbReference type="InterPro" id="IPR006121">
    <property type="entry name" value="HMA_dom"/>
</dbReference>
<dbReference type="Gene3D" id="3.30.70.100">
    <property type="match status" value="1"/>
</dbReference>
<evidence type="ECO:0000259" key="1">
    <source>
        <dbReference type="PROSITE" id="PS50846"/>
    </source>
</evidence>
<dbReference type="InterPro" id="IPR036163">
    <property type="entry name" value="HMA_dom_sf"/>
</dbReference>
<dbReference type="CDD" id="cd00371">
    <property type="entry name" value="HMA"/>
    <property type="match status" value="1"/>
</dbReference>